<evidence type="ECO:0000259" key="5">
    <source>
        <dbReference type="PROSITE" id="PS50893"/>
    </source>
</evidence>
<gene>
    <name evidence="6" type="ORF">SOCEGT47_078460</name>
</gene>
<feature type="compositionally biased region" description="Basic residues" evidence="4">
    <location>
        <begin position="278"/>
        <end position="289"/>
    </location>
</feature>
<evidence type="ECO:0000256" key="3">
    <source>
        <dbReference type="SAM" id="Coils"/>
    </source>
</evidence>
<protein>
    <submittedName>
        <fullName evidence="6">ABC transporter ATP-binding protein</fullName>
    </submittedName>
</protein>
<organism evidence="6 7">
    <name type="scientific">Sorangium cellulosum</name>
    <name type="common">Polyangium cellulosum</name>
    <dbReference type="NCBI Taxonomy" id="56"/>
    <lineage>
        <taxon>Bacteria</taxon>
        <taxon>Pseudomonadati</taxon>
        <taxon>Myxococcota</taxon>
        <taxon>Polyangia</taxon>
        <taxon>Polyangiales</taxon>
        <taxon>Polyangiaceae</taxon>
        <taxon>Sorangium</taxon>
    </lineage>
</organism>
<dbReference type="Gene3D" id="1.10.287.380">
    <property type="entry name" value="Valyl-tRNA synthetase, C-terminal domain"/>
    <property type="match status" value="1"/>
</dbReference>
<dbReference type="PANTHER" id="PTHR42855">
    <property type="entry name" value="ABC TRANSPORTER ATP-BINDING SUBUNIT"/>
    <property type="match status" value="1"/>
</dbReference>
<dbReference type="FunFam" id="3.40.50.300:FF:000011">
    <property type="entry name" value="Putative ABC transporter ATP-binding component"/>
    <property type="match status" value="2"/>
</dbReference>
<reference evidence="6 7" key="1">
    <citation type="submission" date="2015-09" db="EMBL/GenBank/DDBJ databases">
        <title>Sorangium comparison.</title>
        <authorList>
            <person name="Zaburannyi N."/>
            <person name="Bunk B."/>
            <person name="Overmann J."/>
            <person name="Mueller R."/>
        </authorList>
    </citation>
    <scope>NUCLEOTIDE SEQUENCE [LARGE SCALE GENOMIC DNA]</scope>
    <source>
        <strain evidence="6 7">So ceGT47</strain>
    </source>
</reference>
<feature type="coiled-coil region" evidence="3">
    <location>
        <begin position="600"/>
        <end position="661"/>
    </location>
</feature>
<dbReference type="Pfam" id="PF00005">
    <property type="entry name" value="ABC_tran"/>
    <property type="match status" value="2"/>
</dbReference>
<dbReference type="AlphaFoldDB" id="A0A4V0NET2"/>
<dbReference type="InterPro" id="IPR027417">
    <property type="entry name" value="P-loop_NTPase"/>
</dbReference>
<keyword evidence="3" id="KW-0175">Coiled coil</keyword>
<dbReference type="GO" id="GO:0005524">
    <property type="term" value="F:ATP binding"/>
    <property type="evidence" value="ECO:0007669"/>
    <property type="project" value="UniProtKB-KW"/>
</dbReference>
<keyword evidence="1" id="KW-0547">Nucleotide-binding</keyword>
<dbReference type="InterPro" id="IPR032524">
    <property type="entry name" value="ABC_tran_C"/>
</dbReference>
<dbReference type="InterPro" id="IPR003439">
    <property type="entry name" value="ABC_transporter-like_ATP-bd"/>
</dbReference>
<evidence type="ECO:0000313" key="7">
    <source>
        <dbReference type="Proteomes" id="UP000295781"/>
    </source>
</evidence>
<keyword evidence="2 6" id="KW-0067">ATP-binding</keyword>
<dbReference type="SMART" id="SM00382">
    <property type="entry name" value="AAA"/>
    <property type="match status" value="2"/>
</dbReference>
<feature type="domain" description="ABC transporter" evidence="5">
    <location>
        <begin position="321"/>
        <end position="561"/>
    </location>
</feature>
<dbReference type="PROSITE" id="PS00211">
    <property type="entry name" value="ABC_TRANSPORTER_1"/>
    <property type="match status" value="2"/>
</dbReference>
<sequence length="668" mass="71987">MPVLTAHDLHKSFGPQTLLDDVSLSIRTGERVGLVGVNGSGKSTLARILAGLEPPDSGTIARRRGAEIGVLSQDPVFEPSDTARDVVLAGLSAWHAAKARHDEASRALAAGTGDAEAQLAEQAAAAADVERLGGWDMMHRVDAIIGHVGVTRPDAPMSVLSGGDRRRVALARLLVSRPALAVLDEPSNHLDVETVEWLERYLVEEHPGALLLITHDRYLLDRVVERTLEIDKGKVYSYDGGYEEYLEQKAERLALEARTESNRQNFLRTELEWLRRQPKARTGKQKARIQRAESAKAAPPPRAERAAQLSVEAVRTGKTILELKELGLSVDGKWLVRGLDFSLTKGERVGIVGRNGTGKTTLLRAILGQVGAADGAAGAGGAADEGGAAGEGPRMEGDVVLGKNTSVAYFDQHRSGLDLDASIFENIAGSHTRVEVGGRSMDVRSYLERFLFDPHKARQPVGSLSGGERARVALAKMLTQSANVIILDEPTNDLDVMTLAALEEMLVELDGSALVVTHDRWFLNRVATSILAFEGDGRVVRYAGNYDAYREQRAHALAAEAGARAEKAQAAEPRPAAAAAKPAARPADRPKLTFAERTELDGIVGRIDEAEQKVRELEAQLADPGLYASRGAEVAGLLSELERAKQEAARLVSRWEELETKREAAGKG</sequence>
<dbReference type="Pfam" id="PF16326">
    <property type="entry name" value="ABC_tran_CTD"/>
    <property type="match status" value="1"/>
</dbReference>
<dbReference type="GO" id="GO:0003677">
    <property type="term" value="F:DNA binding"/>
    <property type="evidence" value="ECO:0007669"/>
    <property type="project" value="InterPro"/>
</dbReference>
<evidence type="ECO:0000256" key="2">
    <source>
        <dbReference type="ARBA" id="ARBA00022840"/>
    </source>
</evidence>
<dbReference type="InterPro" id="IPR051309">
    <property type="entry name" value="ABCF_ATPase"/>
</dbReference>
<dbReference type="InterPro" id="IPR032781">
    <property type="entry name" value="ABC_tran_Xtn"/>
</dbReference>
<feature type="region of interest" description="Disordered" evidence="4">
    <location>
        <begin position="565"/>
        <end position="587"/>
    </location>
</feature>
<dbReference type="Pfam" id="PF12848">
    <property type="entry name" value="ABC_tran_Xtn"/>
    <property type="match status" value="1"/>
</dbReference>
<proteinExistence type="predicted"/>
<dbReference type="InterPro" id="IPR037118">
    <property type="entry name" value="Val-tRNA_synth_C_sf"/>
</dbReference>
<dbReference type="InterPro" id="IPR003593">
    <property type="entry name" value="AAA+_ATPase"/>
</dbReference>
<dbReference type="PROSITE" id="PS50893">
    <property type="entry name" value="ABC_TRANSPORTER_2"/>
    <property type="match status" value="2"/>
</dbReference>
<dbReference type="OrthoDB" id="9762369at2"/>
<dbReference type="PANTHER" id="PTHR42855:SF1">
    <property type="entry name" value="ABC TRANSPORTER DOMAIN-CONTAINING PROTEIN"/>
    <property type="match status" value="1"/>
</dbReference>
<feature type="compositionally biased region" description="Low complexity" evidence="4">
    <location>
        <begin position="570"/>
        <end position="585"/>
    </location>
</feature>
<dbReference type="CDD" id="cd03221">
    <property type="entry name" value="ABCF_EF-3"/>
    <property type="match status" value="2"/>
</dbReference>
<dbReference type="Proteomes" id="UP000295781">
    <property type="component" value="Chromosome"/>
</dbReference>
<dbReference type="EMBL" id="CP012670">
    <property type="protein sequence ID" value="AUX27262.1"/>
    <property type="molecule type" value="Genomic_DNA"/>
</dbReference>
<feature type="region of interest" description="Disordered" evidence="4">
    <location>
        <begin position="278"/>
        <end position="307"/>
    </location>
</feature>
<evidence type="ECO:0000256" key="4">
    <source>
        <dbReference type="SAM" id="MobiDB-lite"/>
    </source>
</evidence>
<dbReference type="GO" id="GO:0016887">
    <property type="term" value="F:ATP hydrolysis activity"/>
    <property type="evidence" value="ECO:0007669"/>
    <property type="project" value="InterPro"/>
</dbReference>
<evidence type="ECO:0000256" key="1">
    <source>
        <dbReference type="ARBA" id="ARBA00022741"/>
    </source>
</evidence>
<dbReference type="RefSeq" id="WP_129355395.1">
    <property type="nucleotide sequence ID" value="NZ_CP012670.1"/>
</dbReference>
<accession>A0A4V0NET2</accession>
<name>A0A4V0NET2_SORCE</name>
<dbReference type="SUPFAM" id="SSF52540">
    <property type="entry name" value="P-loop containing nucleoside triphosphate hydrolases"/>
    <property type="match status" value="2"/>
</dbReference>
<feature type="domain" description="ABC transporter" evidence="5">
    <location>
        <begin position="4"/>
        <end position="257"/>
    </location>
</feature>
<dbReference type="Gene3D" id="3.40.50.300">
    <property type="entry name" value="P-loop containing nucleotide triphosphate hydrolases"/>
    <property type="match status" value="2"/>
</dbReference>
<evidence type="ECO:0000313" key="6">
    <source>
        <dbReference type="EMBL" id="AUX27262.1"/>
    </source>
</evidence>
<dbReference type="InterPro" id="IPR017871">
    <property type="entry name" value="ABC_transporter-like_CS"/>
</dbReference>